<dbReference type="EMBL" id="SLWV01000004">
    <property type="protein sequence ID" value="TCO78740.1"/>
    <property type="molecule type" value="Genomic_DNA"/>
</dbReference>
<dbReference type="InterPro" id="IPR014202">
    <property type="entry name" value="Spore_II_R"/>
</dbReference>
<comment type="caution">
    <text evidence="2">The sequence shown here is derived from an EMBL/GenBank/DDBJ whole genome shotgun (WGS) entry which is preliminary data.</text>
</comment>
<dbReference type="RefSeq" id="WP_207669624.1">
    <property type="nucleotide sequence ID" value="NZ_SLWV01000004.1"/>
</dbReference>
<dbReference type="AlphaFoldDB" id="A0A4V2SCB3"/>
<protein>
    <submittedName>
        <fullName evidence="2">Stage II sporulation protein R</fullName>
    </submittedName>
</protein>
<dbReference type="Proteomes" id="UP000294919">
    <property type="component" value="Unassembled WGS sequence"/>
</dbReference>
<keyword evidence="1" id="KW-1133">Transmembrane helix</keyword>
<organism evidence="2 3">
    <name type="scientific">Marinisporobacter balticus</name>
    <dbReference type="NCBI Taxonomy" id="2018667"/>
    <lineage>
        <taxon>Bacteria</taxon>
        <taxon>Bacillati</taxon>
        <taxon>Bacillota</taxon>
        <taxon>Clostridia</taxon>
        <taxon>Peptostreptococcales</taxon>
        <taxon>Thermotaleaceae</taxon>
        <taxon>Marinisporobacter</taxon>
    </lineage>
</organism>
<keyword evidence="3" id="KW-1185">Reference proteome</keyword>
<accession>A0A4V2SCB3</accession>
<feature type="transmembrane region" description="Helical" evidence="1">
    <location>
        <begin position="15"/>
        <end position="34"/>
    </location>
</feature>
<name>A0A4V2SCB3_9FIRM</name>
<dbReference type="NCBIfam" id="TIGR02837">
    <property type="entry name" value="spore_II_R"/>
    <property type="match status" value="1"/>
</dbReference>
<reference evidence="2 3" key="1">
    <citation type="submission" date="2019-03" db="EMBL/GenBank/DDBJ databases">
        <title>Genomic Encyclopedia of Type Strains, Phase IV (KMG-IV): sequencing the most valuable type-strain genomes for metagenomic binning, comparative biology and taxonomic classification.</title>
        <authorList>
            <person name="Goeker M."/>
        </authorList>
    </citation>
    <scope>NUCLEOTIDE SEQUENCE [LARGE SCALE GENOMIC DNA]</scope>
    <source>
        <strain evidence="2 3">DSM 102940</strain>
    </source>
</reference>
<gene>
    <name evidence="2" type="ORF">EV214_104127</name>
</gene>
<keyword evidence="1" id="KW-0472">Membrane</keyword>
<evidence type="ECO:0000256" key="1">
    <source>
        <dbReference type="SAM" id="Phobius"/>
    </source>
</evidence>
<evidence type="ECO:0000313" key="2">
    <source>
        <dbReference type="EMBL" id="TCO78740.1"/>
    </source>
</evidence>
<evidence type="ECO:0000313" key="3">
    <source>
        <dbReference type="Proteomes" id="UP000294919"/>
    </source>
</evidence>
<keyword evidence="1" id="KW-0812">Transmembrane</keyword>
<sequence length="231" mass="26680">MEKFLKNICVHKAKMNFVIGIILITFITVGFYFFTHDVYENQKSYKKQMIRFHVLANSDSPQDQALKLKVRDRIIEEMNPKFEGSKSLDQTRGIIKRNIKNIEVIAMDTIKEDNRDYEVKATLAEVDFPTKNYGSITLPAGNYEALRVVIGKGEGANWWCVLFPPLCFIDTKNGLTNEKTKKEMMNVLTEEEFKMISTAKSEDRIPIKLKFKTVEILEEAKLKLNKVVGMK</sequence>
<dbReference type="Pfam" id="PF09551">
    <property type="entry name" value="Spore_II_R"/>
    <property type="match status" value="1"/>
</dbReference>
<proteinExistence type="predicted"/>